<dbReference type="GO" id="GO:0016747">
    <property type="term" value="F:acyltransferase activity, transferring groups other than amino-acyl groups"/>
    <property type="evidence" value="ECO:0007669"/>
    <property type="project" value="InterPro"/>
</dbReference>
<dbReference type="Gene3D" id="3.40.630.30">
    <property type="match status" value="1"/>
</dbReference>
<dbReference type="PANTHER" id="PTHR43415">
    <property type="entry name" value="SPERMIDINE N(1)-ACETYLTRANSFERASE"/>
    <property type="match status" value="1"/>
</dbReference>
<dbReference type="Proteomes" id="UP000697330">
    <property type="component" value="Unassembled WGS sequence"/>
</dbReference>
<dbReference type="InterPro" id="IPR000182">
    <property type="entry name" value="GNAT_dom"/>
</dbReference>
<evidence type="ECO:0000313" key="2">
    <source>
        <dbReference type="EMBL" id="HJF46009.1"/>
    </source>
</evidence>
<dbReference type="RefSeq" id="WP_274959620.1">
    <property type="nucleotide sequence ID" value="NZ_DYWQ01000150.1"/>
</dbReference>
<reference evidence="2" key="1">
    <citation type="journal article" date="2021" name="PeerJ">
        <title>Extensive microbial diversity within the chicken gut microbiome revealed by metagenomics and culture.</title>
        <authorList>
            <person name="Gilroy R."/>
            <person name="Ravi A."/>
            <person name="Getino M."/>
            <person name="Pursley I."/>
            <person name="Horton D.L."/>
            <person name="Alikhan N.F."/>
            <person name="Baker D."/>
            <person name="Gharbi K."/>
            <person name="Hall N."/>
            <person name="Watson M."/>
            <person name="Adriaenssens E.M."/>
            <person name="Foster-Nyarko E."/>
            <person name="Jarju S."/>
            <person name="Secka A."/>
            <person name="Antonio M."/>
            <person name="Oren A."/>
            <person name="Chaudhuri R.R."/>
            <person name="La Ragione R."/>
            <person name="Hildebrand F."/>
            <person name="Pallen M.J."/>
        </authorList>
    </citation>
    <scope>NUCLEOTIDE SEQUENCE</scope>
    <source>
        <strain evidence="2">CHK124-7917</strain>
    </source>
</reference>
<dbReference type="PANTHER" id="PTHR43415:SF3">
    <property type="entry name" value="GNAT-FAMILY ACETYLTRANSFERASE"/>
    <property type="match status" value="1"/>
</dbReference>
<comment type="caution">
    <text evidence="2">The sequence shown here is derived from an EMBL/GenBank/DDBJ whole genome shotgun (WGS) entry which is preliminary data.</text>
</comment>
<evidence type="ECO:0000259" key="1">
    <source>
        <dbReference type="PROSITE" id="PS51186"/>
    </source>
</evidence>
<name>A0A921GHI5_9ACTN</name>
<protein>
    <submittedName>
        <fullName evidence="2">GNAT family N-acetyltransferase</fullName>
    </submittedName>
</protein>
<dbReference type="Pfam" id="PF13302">
    <property type="entry name" value="Acetyltransf_3"/>
    <property type="match status" value="1"/>
</dbReference>
<dbReference type="SUPFAM" id="SSF55729">
    <property type="entry name" value="Acyl-CoA N-acyltransferases (Nat)"/>
    <property type="match status" value="1"/>
</dbReference>
<dbReference type="AlphaFoldDB" id="A0A921GHI5"/>
<feature type="domain" description="N-acetyltransferase" evidence="1">
    <location>
        <begin position="29"/>
        <end position="179"/>
    </location>
</feature>
<dbReference type="InterPro" id="IPR016181">
    <property type="entry name" value="Acyl_CoA_acyltransferase"/>
</dbReference>
<sequence length="191" mass="21455">MEKVDVCWERADGHVLRLARAGDADAYWAGLSTLDAEAALLTGSRDRYEKDEATSFFLRCVDDPDRRDLLIFSPEGAVLGESVINEIDWRARGANFRICIFGAAGRDRGLGSWACALTRDYAFAELGMHRLELDVFSVNPRAEHVYAKAGFRREGVLRDAMLLPGGTYCDDVLMAILEDEWWELRESDETA</sequence>
<accession>A0A921GHI5</accession>
<evidence type="ECO:0000313" key="3">
    <source>
        <dbReference type="Proteomes" id="UP000697330"/>
    </source>
</evidence>
<gene>
    <name evidence="2" type="ORF">K8U72_09545</name>
</gene>
<reference evidence="2" key="2">
    <citation type="submission" date="2021-09" db="EMBL/GenBank/DDBJ databases">
        <authorList>
            <person name="Gilroy R."/>
        </authorList>
    </citation>
    <scope>NUCLEOTIDE SEQUENCE</scope>
    <source>
        <strain evidence="2">CHK124-7917</strain>
    </source>
</reference>
<dbReference type="PROSITE" id="PS51186">
    <property type="entry name" value="GNAT"/>
    <property type="match status" value="1"/>
</dbReference>
<organism evidence="2 3">
    <name type="scientific">Thermophilibacter provencensis</name>
    <dbReference type="NCBI Taxonomy" id="1852386"/>
    <lineage>
        <taxon>Bacteria</taxon>
        <taxon>Bacillati</taxon>
        <taxon>Actinomycetota</taxon>
        <taxon>Coriobacteriia</taxon>
        <taxon>Coriobacteriales</taxon>
        <taxon>Atopobiaceae</taxon>
        <taxon>Thermophilibacter</taxon>
    </lineage>
</organism>
<dbReference type="EMBL" id="DYWQ01000150">
    <property type="protein sequence ID" value="HJF46009.1"/>
    <property type="molecule type" value="Genomic_DNA"/>
</dbReference>
<proteinExistence type="predicted"/>